<keyword evidence="2" id="KW-0560">Oxidoreductase</keyword>
<dbReference type="InterPro" id="IPR008030">
    <property type="entry name" value="NmrA-like"/>
</dbReference>
<dbReference type="PANTHER" id="PTHR47706:SF9">
    <property type="entry name" value="NMRA-LIKE DOMAIN-CONTAINING PROTEIN-RELATED"/>
    <property type="match status" value="1"/>
</dbReference>
<sequence>MGSTGDSIRSVVVAATPTEPLLAHLLHELSHQPGIKVTVLTRKTTVSLPLSSGHHSHDSTNHPHDSEILHIETSFSASELQTHLRENDTLICYLTGSDLHLTADLIDAATAAGVKTFIPSEYGLDTSNPKVRELLHPYRMRYDTQQKLKSSGMSWTAIYSGVVLEEAMKTDGVLGIDCLWASVVVFPHDKDLKIAVSTYKDVAKSIVEVATGRRKGEGNEVWTCSFQASQDELVEVVEKKLGKELDRYEGLIEGAKKEATERMKRGYFDGGVALMGRVAVWDDGVGAWKGWEGASETGRSGWRDEVGRVALMVRHGEIGGDGGCGC</sequence>
<dbReference type="SUPFAM" id="SSF51735">
    <property type="entry name" value="NAD(P)-binding Rossmann-fold domains"/>
    <property type="match status" value="1"/>
</dbReference>
<evidence type="ECO:0000256" key="1">
    <source>
        <dbReference type="ARBA" id="ARBA00022857"/>
    </source>
</evidence>
<reference evidence="4" key="1">
    <citation type="journal article" date="2020" name="Stud. Mycol.">
        <title>101 Dothideomycetes genomes: a test case for predicting lifestyles and emergence of pathogens.</title>
        <authorList>
            <person name="Haridas S."/>
            <person name="Albert R."/>
            <person name="Binder M."/>
            <person name="Bloem J."/>
            <person name="Labutti K."/>
            <person name="Salamov A."/>
            <person name="Andreopoulos B."/>
            <person name="Baker S."/>
            <person name="Barry K."/>
            <person name="Bills G."/>
            <person name="Bluhm B."/>
            <person name="Cannon C."/>
            <person name="Castanera R."/>
            <person name="Culley D."/>
            <person name="Daum C."/>
            <person name="Ezra D."/>
            <person name="Gonzalez J."/>
            <person name="Henrissat B."/>
            <person name="Kuo A."/>
            <person name="Liang C."/>
            <person name="Lipzen A."/>
            <person name="Lutzoni F."/>
            <person name="Magnuson J."/>
            <person name="Mondo S."/>
            <person name="Nolan M."/>
            <person name="Ohm R."/>
            <person name="Pangilinan J."/>
            <person name="Park H.-J."/>
            <person name="Ramirez L."/>
            <person name="Alfaro M."/>
            <person name="Sun H."/>
            <person name="Tritt A."/>
            <person name="Yoshinaga Y."/>
            <person name="Zwiers L.-H."/>
            <person name="Turgeon B."/>
            <person name="Goodwin S."/>
            <person name="Spatafora J."/>
            <person name="Crous P."/>
            <person name="Grigoriev I."/>
        </authorList>
    </citation>
    <scope>NUCLEOTIDE SEQUENCE</scope>
    <source>
        <strain evidence="4">CBS 269.34</strain>
    </source>
</reference>
<accession>A0A6A6QFI2</accession>
<feature type="domain" description="NmrA-like" evidence="3">
    <location>
        <begin position="25"/>
        <end position="250"/>
    </location>
</feature>
<gene>
    <name evidence="4" type="ORF">BU16DRAFT_147407</name>
</gene>
<dbReference type="Gene3D" id="3.90.25.10">
    <property type="entry name" value="UDP-galactose 4-epimerase, domain 1"/>
    <property type="match status" value="1"/>
</dbReference>
<evidence type="ECO:0000313" key="5">
    <source>
        <dbReference type="Proteomes" id="UP000799750"/>
    </source>
</evidence>
<dbReference type="AlphaFoldDB" id="A0A6A6QFI2"/>
<keyword evidence="5" id="KW-1185">Reference proteome</keyword>
<evidence type="ECO:0000256" key="2">
    <source>
        <dbReference type="ARBA" id="ARBA00023002"/>
    </source>
</evidence>
<name>A0A6A6QFI2_9PEZI</name>
<dbReference type="PANTHER" id="PTHR47706">
    <property type="entry name" value="NMRA-LIKE FAMILY PROTEIN"/>
    <property type="match status" value="1"/>
</dbReference>
<evidence type="ECO:0000259" key="3">
    <source>
        <dbReference type="Pfam" id="PF05368"/>
    </source>
</evidence>
<dbReference type="Gene3D" id="3.40.50.720">
    <property type="entry name" value="NAD(P)-binding Rossmann-like Domain"/>
    <property type="match status" value="1"/>
</dbReference>
<keyword evidence="1" id="KW-0521">NADP</keyword>
<protein>
    <recommendedName>
        <fullName evidence="3">NmrA-like domain-containing protein</fullName>
    </recommendedName>
</protein>
<organism evidence="4 5">
    <name type="scientific">Lophium mytilinum</name>
    <dbReference type="NCBI Taxonomy" id="390894"/>
    <lineage>
        <taxon>Eukaryota</taxon>
        <taxon>Fungi</taxon>
        <taxon>Dikarya</taxon>
        <taxon>Ascomycota</taxon>
        <taxon>Pezizomycotina</taxon>
        <taxon>Dothideomycetes</taxon>
        <taxon>Pleosporomycetidae</taxon>
        <taxon>Mytilinidiales</taxon>
        <taxon>Mytilinidiaceae</taxon>
        <taxon>Lophium</taxon>
    </lineage>
</organism>
<evidence type="ECO:0000313" key="4">
    <source>
        <dbReference type="EMBL" id="KAF2490247.1"/>
    </source>
</evidence>
<dbReference type="OrthoDB" id="9984533at2759"/>
<dbReference type="Pfam" id="PF05368">
    <property type="entry name" value="NmrA"/>
    <property type="match status" value="1"/>
</dbReference>
<dbReference type="InterPro" id="IPR036291">
    <property type="entry name" value="NAD(P)-bd_dom_sf"/>
</dbReference>
<dbReference type="Proteomes" id="UP000799750">
    <property type="component" value="Unassembled WGS sequence"/>
</dbReference>
<proteinExistence type="predicted"/>
<dbReference type="EMBL" id="MU004197">
    <property type="protein sequence ID" value="KAF2490247.1"/>
    <property type="molecule type" value="Genomic_DNA"/>
</dbReference>
<dbReference type="InterPro" id="IPR051609">
    <property type="entry name" value="NmrA/Isoflavone_reductase-like"/>
</dbReference>
<dbReference type="GO" id="GO:0016491">
    <property type="term" value="F:oxidoreductase activity"/>
    <property type="evidence" value="ECO:0007669"/>
    <property type="project" value="UniProtKB-KW"/>
</dbReference>